<dbReference type="AlphaFoldDB" id="E1Y8Q6"/>
<evidence type="ECO:0000256" key="2">
    <source>
        <dbReference type="PIRSR" id="PIRSR640198-2"/>
    </source>
</evidence>
<feature type="domain" description="Fido" evidence="3">
    <location>
        <begin position="104"/>
        <end position="263"/>
    </location>
</feature>
<evidence type="ECO:0000313" key="4">
    <source>
        <dbReference type="EMBL" id="CBX26950.1"/>
    </source>
</evidence>
<name>E1Y8Q6_9BACT</name>
<sequence>MLFSQKFESVPAATSWYLADLGEARGKQELFTRQSPQRLKALREHALIESAVSSNRIEGVEVDKSRIATVVFGKPLLLDRDEEEVRGYRQALTLIHEQSLKLSVSEETILQLHRLTRGEIWDAGQYKEKDGDIIEKLPDGRSRVRFKTVSAAQTPKRMKELVELYNDAILDRKVPPLVLMAAFNLDFLCIHPFRDGNGRVSRLLLLLQCYYLGFEVGRYISLERLIEQNKECYYETLEQSSQGWHEGKHDPWPYINYILFIIKSAYKEFEQRLGEFQSPKGEKTGLVVQAIEKTVGPFSIAELQNACPNVSVDMIRLILKKLRAKNQVECLGRGQNARWEKTNKWQLGNT</sequence>
<feature type="active site" evidence="1">
    <location>
        <position position="191"/>
    </location>
</feature>
<keyword evidence="2" id="KW-0067">ATP-binding</keyword>
<organism evidence="4">
    <name type="scientific">uncultured Desulfobacterium sp</name>
    <dbReference type="NCBI Taxonomy" id="201089"/>
    <lineage>
        <taxon>Bacteria</taxon>
        <taxon>Pseudomonadati</taxon>
        <taxon>Thermodesulfobacteriota</taxon>
        <taxon>Desulfobacteria</taxon>
        <taxon>Desulfobacterales</taxon>
        <taxon>Desulfobacteriaceae</taxon>
        <taxon>Desulfobacterium</taxon>
        <taxon>environmental samples</taxon>
    </lineage>
</organism>
<dbReference type="GO" id="GO:0005524">
    <property type="term" value="F:ATP binding"/>
    <property type="evidence" value="ECO:0007669"/>
    <property type="project" value="UniProtKB-KW"/>
</dbReference>
<reference evidence="4" key="1">
    <citation type="journal article" date="2011" name="Environ. Microbiol.">
        <title>Genomic insights into the metabolic potential of the polycyclic aromatic hydrocarbon degrading sulfate-reducing Deltaproteobacterium N47.</title>
        <authorList>
            <person name="Bergmann F."/>
            <person name="Selesi D."/>
            <person name="Weinmaier T."/>
            <person name="Tischler P."/>
            <person name="Rattei T."/>
            <person name="Meckenstock R.U."/>
        </authorList>
    </citation>
    <scope>NUCLEOTIDE SEQUENCE</scope>
</reference>
<protein>
    <recommendedName>
        <fullName evidence="3">Fido domain-containing protein</fullName>
    </recommendedName>
</protein>
<dbReference type="Pfam" id="PF02661">
    <property type="entry name" value="Fic"/>
    <property type="match status" value="1"/>
</dbReference>
<accession>E1Y8Q6</accession>
<evidence type="ECO:0000256" key="1">
    <source>
        <dbReference type="PIRSR" id="PIRSR640198-1"/>
    </source>
</evidence>
<dbReference type="EMBL" id="FR695864">
    <property type="protein sequence ID" value="CBX26950.1"/>
    <property type="molecule type" value="Genomic_DNA"/>
</dbReference>
<dbReference type="Gene3D" id="1.10.3290.10">
    <property type="entry name" value="Fido-like domain"/>
    <property type="match status" value="1"/>
</dbReference>
<feature type="binding site" evidence="2">
    <location>
        <begin position="195"/>
        <end position="202"/>
    </location>
    <ligand>
        <name>ATP</name>
        <dbReference type="ChEBI" id="CHEBI:30616"/>
    </ligand>
</feature>
<evidence type="ECO:0000259" key="3">
    <source>
        <dbReference type="PROSITE" id="PS51459"/>
    </source>
</evidence>
<dbReference type="InterPro" id="IPR036597">
    <property type="entry name" value="Fido-like_dom_sf"/>
</dbReference>
<dbReference type="SUPFAM" id="SSF140931">
    <property type="entry name" value="Fic-like"/>
    <property type="match status" value="1"/>
</dbReference>
<dbReference type="PANTHER" id="PTHR13504:SF38">
    <property type="entry name" value="FIDO DOMAIN-CONTAINING PROTEIN"/>
    <property type="match status" value="1"/>
</dbReference>
<dbReference type="PANTHER" id="PTHR13504">
    <property type="entry name" value="FIDO DOMAIN-CONTAINING PROTEIN DDB_G0283145"/>
    <property type="match status" value="1"/>
</dbReference>
<feature type="binding site" evidence="2">
    <location>
        <begin position="233"/>
        <end position="234"/>
    </location>
    <ligand>
        <name>ATP</name>
        <dbReference type="ChEBI" id="CHEBI:30616"/>
    </ligand>
</feature>
<dbReference type="InterPro" id="IPR003812">
    <property type="entry name" value="Fido"/>
</dbReference>
<dbReference type="PROSITE" id="PS51459">
    <property type="entry name" value="FIDO"/>
    <property type="match status" value="1"/>
</dbReference>
<dbReference type="InterPro" id="IPR040198">
    <property type="entry name" value="Fido_containing"/>
</dbReference>
<keyword evidence="2" id="KW-0547">Nucleotide-binding</keyword>
<proteinExistence type="predicted"/>
<gene>
    <name evidence="4" type="ORF">N47_A09790</name>
</gene>